<organism evidence="7">
    <name type="scientific">Drosophila sechellia</name>
    <name type="common">Fruit fly</name>
    <dbReference type="NCBI Taxonomy" id="7238"/>
    <lineage>
        <taxon>Eukaryota</taxon>
        <taxon>Metazoa</taxon>
        <taxon>Ecdysozoa</taxon>
        <taxon>Arthropoda</taxon>
        <taxon>Hexapoda</taxon>
        <taxon>Insecta</taxon>
        <taxon>Pterygota</taxon>
        <taxon>Neoptera</taxon>
        <taxon>Endopterygota</taxon>
        <taxon>Diptera</taxon>
        <taxon>Brachycera</taxon>
        <taxon>Muscomorpha</taxon>
        <taxon>Ephydroidea</taxon>
        <taxon>Drosophilidae</taxon>
        <taxon>Drosophila</taxon>
        <taxon>Sophophora</taxon>
    </lineage>
</organism>
<dbReference type="PRINTS" id="PR00407">
    <property type="entry name" value="EUMOPTERIN"/>
</dbReference>
<dbReference type="AlphaFoldDB" id="B4I6Y0"/>
<gene>
    <name evidence="6" type="primary">Dsec\GM22782</name>
    <name evidence="6" type="ORF">Dsec_GM22782</name>
</gene>
<dbReference type="InterPro" id="IPR005066">
    <property type="entry name" value="MoCF_OxRdtse_dimer"/>
</dbReference>
<reference evidence="6 7" key="1">
    <citation type="journal article" date="2007" name="Nature">
        <title>Evolution of genes and genomes on the Drosophila phylogeny.</title>
        <authorList>
            <consortium name="Drosophila 12 Genomes Consortium"/>
            <person name="Clark A.G."/>
            <person name="Eisen M.B."/>
            <person name="Smith D.R."/>
            <person name="Bergman C.M."/>
            <person name="Oliver B."/>
            <person name="Markow T.A."/>
            <person name="Kaufman T.C."/>
            <person name="Kellis M."/>
            <person name="Gelbart W."/>
            <person name="Iyer V.N."/>
            <person name="Pollard D.A."/>
            <person name="Sackton T.B."/>
            <person name="Larracuente A.M."/>
            <person name="Singh N.D."/>
            <person name="Abad J.P."/>
            <person name="Abt D.N."/>
            <person name="Adryan B."/>
            <person name="Aguade M."/>
            <person name="Akashi H."/>
            <person name="Anderson W.W."/>
            <person name="Aquadro C.F."/>
            <person name="Ardell D.H."/>
            <person name="Arguello R."/>
            <person name="Artieri C.G."/>
            <person name="Barbash D.A."/>
            <person name="Barker D."/>
            <person name="Barsanti P."/>
            <person name="Batterham P."/>
            <person name="Batzoglou S."/>
            <person name="Begun D."/>
            <person name="Bhutkar A."/>
            <person name="Blanco E."/>
            <person name="Bosak S.A."/>
            <person name="Bradley R.K."/>
            <person name="Brand A.D."/>
            <person name="Brent M.R."/>
            <person name="Brooks A.N."/>
            <person name="Brown R.H."/>
            <person name="Butlin R.K."/>
            <person name="Caggese C."/>
            <person name="Calvi B.R."/>
            <person name="Bernardo de Carvalho A."/>
            <person name="Caspi A."/>
            <person name="Castrezana S."/>
            <person name="Celniker S.E."/>
            <person name="Chang J.L."/>
            <person name="Chapple C."/>
            <person name="Chatterji S."/>
            <person name="Chinwalla A."/>
            <person name="Civetta A."/>
            <person name="Clifton S.W."/>
            <person name="Comeron J.M."/>
            <person name="Costello J.C."/>
            <person name="Coyne J.A."/>
            <person name="Daub J."/>
            <person name="David R.G."/>
            <person name="Delcher A.L."/>
            <person name="Delehaunty K."/>
            <person name="Do C.B."/>
            <person name="Ebling H."/>
            <person name="Edwards K."/>
            <person name="Eickbush T."/>
            <person name="Evans J.D."/>
            <person name="Filipski A."/>
            <person name="Findeiss S."/>
            <person name="Freyhult E."/>
            <person name="Fulton L."/>
            <person name="Fulton R."/>
            <person name="Garcia A.C."/>
            <person name="Gardiner A."/>
            <person name="Garfield D.A."/>
            <person name="Garvin B.E."/>
            <person name="Gibson G."/>
            <person name="Gilbert D."/>
            <person name="Gnerre S."/>
            <person name="Godfrey J."/>
            <person name="Good R."/>
            <person name="Gotea V."/>
            <person name="Gravely B."/>
            <person name="Greenberg A.J."/>
            <person name="Griffiths-Jones S."/>
            <person name="Gross S."/>
            <person name="Guigo R."/>
            <person name="Gustafson E.A."/>
            <person name="Haerty W."/>
            <person name="Hahn M.W."/>
            <person name="Halligan D.L."/>
            <person name="Halpern A.L."/>
            <person name="Halter G.M."/>
            <person name="Han M.V."/>
            <person name="Heger A."/>
            <person name="Hillier L."/>
            <person name="Hinrichs A.S."/>
            <person name="Holmes I."/>
            <person name="Hoskins R.A."/>
            <person name="Hubisz M.J."/>
            <person name="Hultmark D."/>
            <person name="Huntley M.A."/>
            <person name="Jaffe D.B."/>
            <person name="Jagadeeshan S."/>
            <person name="Jeck W.R."/>
            <person name="Johnson J."/>
            <person name="Jones C.D."/>
            <person name="Jordan W.C."/>
            <person name="Karpen G.H."/>
            <person name="Kataoka E."/>
            <person name="Keightley P.D."/>
            <person name="Kheradpour P."/>
            <person name="Kirkness E.F."/>
            <person name="Koerich L.B."/>
            <person name="Kristiansen K."/>
            <person name="Kudrna D."/>
            <person name="Kulathinal R.J."/>
            <person name="Kumar S."/>
            <person name="Kwok R."/>
            <person name="Lander E."/>
            <person name="Langley C.H."/>
            <person name="Lapoint R."/>
            <person name="Lazzaro B.P."/>
            <person name="Lee S.J."/>
            <person name="Levesque L."/>
            <person name="Li R."/>
            <person name="Lin C.F."/>
            <person name="Lin M.F."/>
            <person name="Lindblad-Toh K."/>
            <person name="Llopart A."/>
            <person name="Long M."/>
            <person name="Low L."/>
            <person name="Lozovsky E."/>
            <person name="Lu J."/>
            <person name="Luo M."/>
            <person name="Machado C.A."/>
            <person name="Makalowski W."/>
            <person name="Marzo M."/>
            <person name="Matsuda M."/>
            <person name="Matzkin L."/>
            <person name="McAllister B."/>
            <person name="McBride C.S."/>
            <person name="McKernan B."/>
            <person name="McKernan K."/>
            <person name="Mendez-Lago M."/>
            <person name="Minx P."/>
            <person name="Mollenhauer M.U."/>
            <person name="Montooth K."/>
            <person name="Mount S.M."/>
            <person name="Mu X."/>
            <person name="Myers E."/>
            <person name="Negre B."/>
            <person name="Newfeld S."/>
            <person name="Nielsen R."/>
            <person name="Noor M.A."/>
            <person name="O'Grady P."/>
            <person name="Pachter L."/>
            <person name="Papaceit M."/>
            <person name="Parisi M.J."/>
            <person name="Parisi M."/>
            <person name="Parts L."/>
            <person name="Pedersen J.S."/>
            <person name="Pesole G."/>
            <person name="Phillippy A.M."/>
            <person name="Ponting C.P."/>
            <person name="Pop M."/>
            <person name="Porcelli D."/>
            <person name="Powell J.R."/>
            <person name="Prohaska S."/>
            <person name="Pruitt K."/>
            <person name="Puig M."/>
            <person name="Quesneville H."/>
            <person name="Ram K.R."/>
            <person name="Rand D."/>
            <person name="Rasmussen M.D."/>
            <person name="Reed L.K."/>
            <person name="Reenan R."/>
            <person name="Reily A."/>
            <person name="Remington K.A."/>
            <person name="Rieger T.T."/>
            <person name="Ritchie M.G."/>
            <person name="Robin C."/>
            <person name="Rogers Y.H."/>
            <person name="Rohde C."/>
            <person name="Rozas J."/>
            <person name="Rubenfield M.J."/>
            <person name="Ruiz A."/>
            <person name="Russo S."/>
            <person name="Salzberg S.L."/>
            <person name="Sanchez-Gracia A."/>
            <person name="Saranga D.J."/>
            <person name="Sato H."/>
            <person name="Schaeffer S.W."/>
            <person name="Schatz M.C."/>
            <person name="Schlenke T."/>
            <person name="Schwartz R."/>
            <person name="Segarra C."/>
            <person name="Singh R.S."/>
            <person name="Sirot L."/>
            <person name="Sirota M."/>
            <person name="Sisneros N.B."/>
            <person name="Smith C.D."/>
            <person name="Smith T.F."/>
            <person name="Spieth J."/>
            <person name="Stage D.E."/>
            <person name="Stark A."/>
            <person name="Stephan W."/>
            <person name="Strausberg R.L."/>
            <person name="Strempel S."/>
            <person name="Sturgill D."/>
            <person name="Sutton G."/>
            <person name="Sutton G.G."/>
            <person name="Tao W."/>
            <person name="Teichmann S."/>
            <person name="Tobari Y.N."/>
            <person name="Tomimura Y."/>
            <person name="Tsolas J.M."/>
            <person name="Valente V.L."/>
            <person name="Venter E."/>
            <person name="Venter J.C."/>
            <person name="Vicario S."/>
            <person name="Vieira F.G."/>
            <person name="Vilella A.J."/>
            <person name="Villasante A."/>
            <person name="Walenz B."/>
            <person name="Wang J."/>
            <person name="Wasserman M."/>
            <person name="Watts T."/>
            <person name="Wilson D."/>
            <person name="Wilson R.K."/>
            <person name="Wing R.A."/>
            <person name="Wolfner M.F."/>
            <person name="Wong A."/>
            <person name="Wong G.K."/>
            <person name="Wu C.I."/>
            <person name="Wu G."/>
            <person name="Yamamoto D."/>
            <person name="Yang H.P."/>
            <person name="Yang S.P."/>
            <person name="Yorke J.A."/>
            <person name="Yoshida K."/>
            <person name="Zdobnov E."/>
            <person name="Zhang P."/>
            <person name="Zhang Y."/>
            <person name="Zimin A.V."/>
            <person name="Baldwin J."/>
            <person name="Abdouelleil A."/>
            <person name="Abdulkadir J."/>
            <person name="Abebe A."/>
            <person name="Abera B."/>
            <person name="Abreu J."/>
            <person name="Acer S.C."/>
            <person name="Aftuck L."/>
            <person name="Alexander A."/>
            <person name="An P."/>
            <person name="Anderson E."/>
            <person name="Anderson S."/>
            <person name="Arachi H."/>
            <person name="Azer M."/>
            <person name="Bachantsang P."/>
            <person name="Barry A."/>
            <person name="Bayul T."/>
            <person name="Berlin A."/>
            <person name="Bessette D."/>
            <person name="Bloom T."/>
            <person name="Blye J."/>
            <person name="Boguslavskiy L."/>
            <person name="Bonnet C."/>
            <person name="Boukhgalter B."/>
            <person name="Bourzgui I."/>
            <person name="Brown A."/>
            <person name="Cahill P."/>
            <person name="Channer S."/>
            <person name="Cheshatsang Y."/>
            <person name="Chuda L."/>
            <person name="Citroen M."/>
            <person name="Collymore A."/>
            <person name="Cooke P."/>
            <person name="Costello M."/>
            <person name="D'Aco K."/>
            <person name="Daza R."/>
            <person name="De Haan G."/>
            <person name="DeGray S."/>
            <person name="DeMaso C."/>
            <person name="Dhargay N."/>
            <person name="Dooley K."/>
            <person name="Dooley E."/>
            <person name="Doricent M."/>
            <person name="Dorje P."/>
            <person name="Dorjee K."/>
            <person name="Dupes A."/>
            <person name="Elong R."/>
            <person name="Falk J."/>
            <person name="Farina A."/>
            <person name="Faro S."/>
            <person name="Ferguson D."/>
            <person name="Fisher S."/>
            <person name="Foley C.D."/>
            <person name="Franke A."/>
            <person name="Friedrich D."/>
            <person name="Gadbois L."/>
            <person name="Gearin G."/>
            <person name="Gearin C.R."/>
            <person name="Giannoukos G."/>
            <person name="Goode T."/>
            <person name="Graham J."/>
            <person name="Grandbois E."/>
            <person name="Grewal S."/>
            <person name="Gyaltsen K."/>
            <person name="Hafez N."/>
            <person name="Hagos B."/>
            <person name="Hall J."/>
            <person name="Henson C."/>
            <person name="Hollinger A."/>
            <person name="Honan T."/>
            <person name="Huard M.D."/>
            <person name="Hughes L."/>
            <person name="Hurhula B."/>
            <person name="Husby M.E."/>
            <person name="Kamat A."/>
            <person name="Kanga B."/>
            <person name="Kashin S."/>
            <person name="Khazanovich D."/>
            <person name="Kisner P."/>
            <person name="Lance K."/>
            <person name="Lara M."/>
            <person name="Lee W."/>
            <person name="Lennon N."/>
            <person name="Letendre F."/>
            <person name="LeVine R."/>
            <person name="Lipovsky A."/>
            <person name="Liu X."/>
            <person name="Liu J."/>
            <person name="Liu S."/>
            <person name="Lokyitsang T."/>
            <person name="Lokyitsang Y."/>
            <person name="Lubonja R."/>
            <person name="Lui A."/>
            <person name="MacDonald P."/>
            <person name="Magnisalis V."/>
            <person name="Maru K."/>
            <person name="Matthews C."/>
            <person name="McCusker W."/>
            <person name="McDonough S."/>
            <person name="Mehta T."/>
            <person name="Meldrim J."/>
            <person name="Meneus L."/>
            <person name="Mihai O."/>
            <person name="Mihalev A."/>
            <person name="Mihova T."/>
            <person name="Mittelman R."/>
            <person name="Mlenga V."/>
            <person name="Montmayeur A."/>
            <person name="Mulrain L."/>
            <person name="Navidi A."/>
            <person name="Naylor J."/>
            <person name="Negash T."/>
            <person name="Nguyen T."/>
            <person name="Nguyen N."/>
            <person name="Nicol R."/>
            <person name="Norbu C."/>
            <person name="Norbu N."/>
            <person name="Novod N."/>
            <person name="O'Neill B."/>
            <person name="Osman S."/>
            <person name="Markiewicz E."/>
            <person name="Oyono O.L."/>
            <person name="Patti C."/>
            <person name="Phunkhang P."/>
            <person name="Pierre F."/>
            <person name="Priest M."/>
            <person name="Raghuraman S."/>
            <person name="Rege F."/>
            <person name="Reyes R."/>
            <person name="Rise C."/>
            <person name="Rogov P."/>
            <person name="Ross K."/>
            <person name="Ryan E."/>
            <person name="Settipalli S."/>
            <person name="Shea T."/>
            <person name="Sherpa N."/>
            <person name="Shi L."/>
            <person name="Shih D."/>
            <person name="Sparrow T."/>
            <person name="Spaulding J."/>
            <person name="Stalker J."/>
            <person name="Stange-Thomann N."/>
            <person name="Stavropoulos S."/>
            <person name="Stone C."/>
            <person name="Strader C."/>
            <person name="Tesfaye S."/>
            <person name="Thomson T."/>
            <person name="Thoulutsang Y."/>
            <person name="Thoulutsang D."/>
            <person name="Topham K."/>
            <person name="Topping I."/>
            <person name="Tsamla T."/>
            <person name="Vassiliev H."/>
            <person name="Vo A."/>
            <person name="Wangchuk T."/>
            <person name="Wangdi T."/>
            <person name="Weiand M."/>
            <person name="Wilkinson J."/>
            <person name="Wilson A."/>
            <person name="Yadav S."/>
            <person name="Young G."/>
            <person name="Yu Q."/>
            <person name="Zembek L."/>
            <person name="Zhong D."/>
            <person name="Zimmer A."/>
            <person name="Zwirko Z."/>
            <person name="Jaffe D.B."/>
            <person name="Alvarez P."/>
            <person name="Brockman W."/>
            <person name="Butler J."/>
            <person name="Chin C."/>
            <person name="Gnerre S."/>
            <person name="Grabherr M."/>
            <person name="Kleber M."/>
            <person name="Mauceli E."/>
            <person name="MacCallum I."/>
        </authorList>
    </citation>
    <scope>NUCLEOTIDE SEQUENCE [LARGE SCALE GENOMIC DNA]</scope>
    <source>
        <strain evidence="7">Rob3c / Tucson 14021-0248.25</strain>
    </source>
</reference>
<dbReference type="SUPFAM" id="SSF81296">
    <property type="entry name" value="E set domains"/>
    <property type="match status" value="1"/>
</dbReference>
<keyword evidence="7" id="KW-1185">Reference proteome</keyword>
<dbReference type="PhylomeDB" id="B4I6Y0"/>
<dbReference type="Pfam" id="PF03404">
    <property type="entry name" value="Mo-co_dimer"/>
    <property type="match status" value="1"/>
</dbReference>
<dbReference type="GO" id="GO:0030151">
    <property type="term" value="F:molybdenum ion binding"/>
    <property type="evidence" value="ECO:0007669"/>
    <property type="project" value="InterPro"/>
</dbReference>
<evidence type="ECO:0000313" key="7">
    <source>
        <dbReference type="Proteomes" id="UP000001292"/>
    </source>
</evidence>
<comment type="cofactor">
    <cofactor evidence="1">
        <name>Mo-molybdopterin</name>
        <dbReference type="ChEBI" id="CHEBI:71302"/>
    </cofactor>
</comment>
<dbReference type="Gene3D" id="2.60.40.650">
    <property type="match status" value="1"/>
</dbReference>
<keyword evidence="2" id="KW-0500">Molybdenum</keyword>
<dbReference type="GO" id="GO:0005739">
    <property type="term" value="C:mitochondrion"/>
    <property type="evidence" value="ECO:0007669"/>
    <property type="project" value="EnsemblMetazoa"/>
</dbReference>
<dbReference type="PANTHER" id="PTHR19372">
    <property type="entry name" value="SULFITE REDUCTASE"/>
    <property type="match status" value="1"/>
</dbReference>
<feature type="domain" description="Moybdenum cofactor oxidoreductase dimerisation" evidence="5">
    <location>
        <begin position="12"/>
        <end position="108"/>
    </location>
</feature>
<evidence type="ECO:0000256" key="1">
    <source>
        <dbReference type="ARBA" id="ARBA00001924"/>
    </source>
</evidence>
<dbReference type="GO" id="GO:0030642">
    <property type="term" value="P:intracellular sulfate ion homeostasis"/>
    <property type="evidence" value="ECO:0007669"/>
    <property type="project" value="EnsemblMetazoa"/>
</dbReference>
<evidence type="ECO:0000313" key="6">
    <source>
        <dbReference type="EMBL" id="EDW56078.1"/>
    </source>
</evidence>
<dbReference type="InterPro" id="IPR008335">
    <property type="entry name" value="Mopterin_OxRdtase_euk"/>
</dbReference>
<evidence type="ECO:0000259" key="5">
    <source>
        <dbReference type="Pfam" id="PF03404"/>
    </source>
</evidence>
<keyword evidence="3" id="KW-0479">Metal-binding</keyword>
<evidence type="ECO:0000256" key="2">
    <source>
        <dbReference type="ARBA" id="ARBA00022505"/>
    </source>
</evidence>
<accession>B4I6Y0</accession>
<dbReference type="InterPro" id="IPR014756">
    <property type="entry name" value="Ig_E-set"/>
</dbReference>
<dbReference type="EMBL" id="CH480823">
    <property type="protein sequence ID" value="EDW56078.1"/>
    <property type="molecule type" value="Genomic_DNA"/>
</dbReference>
<dbReference type="GO" id="GO:0020037">
    <property type="term" value="F:heme binding"/>
    <property type="evidence" value="ECO:0007669"/>
    <property type="project" value="TreeGrafter"/>
</dbReference>
<name>B4I6Y0_DROSE</name>
<dbReference type="GO" id="GO:0006790">
    <property type="term" value="P:sulfur compound metabolic process"/>
    <property type="evidence" value="ECO:0007669"/>
    <property type="project" value="TreeGrafter"/>
</dbReference>
<keyword evidence="4" id="KW-0560">Oxidoreductase</keyword>
<protein>
    <submittedName>
        <fullName evidence="6">GM22782</fullName>
    </submittedName>
</protein>
<dbReference type="GO" id="GO:0043546">
    <property type="term" value="F:molybdopterin cofactor binding"/>
    <property type="evidence" value="ECO:0007669"/>
    <property type="project" value="TreeGrafter"/>
</dbReference>
<dbReference type="Proteomes" id="UP000001292">
    <property type="component" value="Unassembled WGS sequence"/>
</dbReference>
<proteinExistence type="predicted"/>
<dbReference type="GO" id="GO:0008482">
    <property type="term" value="F:sulfite oxidase activity"/>
    <property type="evidence" value="ECO:0007669"/>
    <property type="project" value="EnsemblMetazoa"/>
</dbReference>
<dbReference type="PANTHER" id="PTHR19372:SF7">
    <property type="entry name" value="SULFITE OXIDASE, MITOCHONDRIAL"/>
    <property type="match status" value="1"/>
</dbReference>
<dbReference type="HOGENOM" id="CLU_2279909_0_0_1"/>
<sequence length="110" mass="12496">MTRVTSRLGDTAWSGGGRKIVRVDLTNDEGVSWHVAELEQEEIPDGRHYGWSLWTARLPVSEAQRKAGDVEIWAKAVDSAYNVQPEKFEHIWNLRGVLANAYHKVKVKII</sequence>
<dbReference type="SMR" id="B4I6Y0"/>
<evidence type="ECO:0000256" key="3">
    <source>
        <dbReference type="ARBA" id="ARBA00022723"/>
    </source>
</evidence>
<evidence type="ECO:0000256" key="4">
    <source>
        <dbReference type="ARBA" id="ARBA00023002"/>
    </source>
</evidence>
<dbReference type="STRING" id="7238.B4I6Y0"/>